<dbReference type="InterPro" id="IPR016181">
    <property type="entry name" value="Acyl_CoA_acyltransferase"/>
</dbReference>
<dbReference type="Gene3D" id="3.40.630.30">
    <property type="match status" value="1"/>
</dbReference>
<keyword evidence="3" id="KW-1185">Reference proteome</keyword>
<dbReference type="SUPFAM" id="SSF55729">
    <property type="entry name" value="Acyl-CoA N-acyltransferases (Nat)"/>
    <property type="match status" value="1"/>
</dbReference>
<dbReference type="PANTHER" id="PTHR43415">
    <property type="entry name" value="SPERMIDINE N(1)-ACETYLTRANSFERASE"/>
    <property type="match status" value="1"/>
</dbReference>
<evidence type="ECO:0000313" key="2">
    <source>
        <dbReference type="EMBL" id="KIM42299.1"/>
    </source>
</evidence>
<evidence type="ECO:0000259" key="1">
    <source>
        <dbReference type="PROSITE" id="PS51186"/>
    </source>
</evidence>
<accession>A0A0C3CDJ3</accession>
<reference evidence="2 3" key="1">
    <citation type="submission" date="2014-04" db="EMBL/GenBank/DDBJ databases">
        <authorList>
            <consortium name="DOE Joint Genome Institute"/>
            <person name="Kuo A."/>
            <person name="Gay G."/>
            <person name="Dore J."/>
            <person name="Kohler A."/>
            <person name="Nagy L.G."/>
            <person name="Floudas D."/>
            <person name="Copeland A."/>
            <person name="Barry K.W."/>
            <person name="Cichocki N."/>
            <person name="Veneault-Fourrey C."/>
            <person name="LaButti K."/>
            <person name="Lindquist E.A."/>
            <person name="Lipzen A."/>
            <person name="Lundell T."/>
            <person name="Morin E."/>
            <person name="Murat C."/>
            <person name="Sun H."/>
            <person name="Tunlid A."/>
            <person name="Henrissat B."/>
            <person name="Grigoriev I.V."/>
            <person name="Hibbett D.S."/>
            <person name="Martin F."/>
            <person name="Nordberg H.P."/>
            <person name="Cantor M.N."/>
            <person name="Hua S.X."/>
        </authorList>
    </citation>
    <scope>NUCLEOTIDE SEQUENCE [LARGE SCALE GENOMIC DNA]</scope>
    <source>
        <strain evidence="3">h7</strain>
    </source>
</reference>
<protein>
    <recommendedName>
        <fullName evidence="1">N-acetyltransferase domain-containing protein</fullName>
    </recommendedName>
</protein>
<feature type="domain" description="N-acetyltransferase" evidence="1">
    <location>
        <begin position="8"/>
        <end position="188"/>
    </location>
</feature>
<sequence length="197" mass="22931">MFDLNCGVRLRAFRSSPTETDLESILSLYNDPRVAPLISEYFVIPRGQKLKDEFKELIEKTAEMFCIIETIPPLQSESTPASVSLSQFMGITGLWGRQERGHRHVNYSIVLVPEFWDKGFGTAITKFMVDYAFHHLNMHRVSLEVYEGNDRAAAVYRKYGFVDEGRQRQARWINGEWKDIIHMGILVDEWKKLKKEN</sequence>
<dbReference type="OrthoDB" id="630895at2759"/>
<dbReference type="Pfam" id="PF13302">
    <property type="entry name" value="Acetyltransf_3"/>
    <property type="match status" value="1"/>
</dbReference>
<gene>
    <name evidence="2" type="ORF">M413DRAFT_444726</name>
</gene>
<dbReference type="PANTHER" id="PTHR43415:SF3">
    <property type="entry name" value="GNAT-FAMILY ACETYLTRANSFERASE"/>
    <property type="match status" value="1"/>
</dbReference>
<organism evidence="2 3">
    <name type="scientific">Hebeloma cylindrosporum</name>
    <dbReference type="NCBI Taxonomy" id="76867"/>
    <lineage>
        <taxon>Eukaryota</taxon>
        <taxon>Fungi</taxon>
        <taxon>Dikarya</taxon>
        <taxon>Basidiomycota</taxon>
        <taxon>Agaricomycotina</taxon>
        <taxon>Agaricomycetes</taxon>
        <taxon>Agaricomycetidae</taxon>
        <taxon>Agaricales</taxon>
        <taxon>Agaricineae</taxon>
        <taxon>Hymenogastraceae</taxon>
        <taxon>Hebeloma</taxon>
    </lineage>
</organism>
<dbReference type="HOGENOM" id="CLU_013985_3_2_1"/>
<dbReference type="EMBL" id="KN831778">
    <property type="protein sequence ID" value="KIM42299.1"/>
    <property type="molecule type" value="Genomic_DNA"/>
</dbReference>
<proteinExistence type="predicted"/>
<dbReference type="GO" id="GO:0016747">
    <property type="term" value="F:acyltransferase activity, transferring groups other than amino-acyl groups"/>
    <property type="evidence" value="ECO:0007669"/>
    <property type="project" value="InterPro"/>
</dbReference>
<name>A0A0C3CDJ3_HEBCY</name>
<dbReference type="AlphaFoldDB" id="A0A0C3CDJ3"/>
<evidence type="ECO:0000313" key="3">
    <source>
        <dbReference type="Proteomes" id="UP000053424"/>
    </source>
</evidence>
<dbReference type="InterPro" id="IPR000182">
    <property type="entry name" value="GNAT_dom"/>
</dbReference>
<dbReference type="Proteomes" id="UP000053424">
    <property type="component" value="Unassembled WGS sequence"/>
</dbReference>
<dbReference type="PROSITE" id="PS51186">
    <property type="entry name" value="GNAT"/>
    <property type="match status" value="1"/>
</dbReference>
<reference evidence="3" key="2">
    <citation type="submission" date="2015-01" db="EMBL/GenBank/DDBJ databases">
        <title>Evolutionary Origins and Diversification of the Mycorrhizal Mutualists.</title>
        <authorList>
            <consortium name="DOE Joint Genome Institute"/>
            <consortium name="Mycorrhizal Genomics Consortium"/>
            <person name="Kohler A."/>
            <person name="Kuo A."/>
            <person name="Nagy L.G."/>
            <person name="Floudas D."/>
            <person name="Copeland A."/>
            <person name="Barry K.W."/>
            <person name="Cichocki N."/>
            <person name="Veneault-Fourrey C."/>
            <person name="LaButti K."/>
            <person name="Lindquist E.A."/>
            <person name="Lipzen A."/>
            <person name="Lundell T."/>
            <person name="Morin E."/>
            <person name="Murat C."/>
            <person name="Riley R."/>
            <person name="Ohm R."/>
            <person name="Sun H."/>
            <person name="Tunlid A."/>
            <person name="Henrissat B."/>
            <person name="Grigoriev I.V."/>
            <person name="Hibbett D.S."/>
            <person name="Martin F."/>
        </authorList>
    </citation>
    <scope>NUCLEOTIDE SEQUENCE [LARGE SCALE GENOMIC DNA]</scope>
    <source>
        <strain evidence="3">h7</strain>
    </source>
</reference>